<evidence type="ECO:0000313" key="2">
    <source>
        <dbReference type="Proteomes" id="UP000410492"/>
    </source>
</evidence>
<evidence type="ECO:0000313" key="1">
    <source>
        <dbReference type="EMBL" id="VEN49142.1"/>
    </source>
</evidence>
<sequence>MLHDVGSDRQTGFFLGRFVAERSSTQIRADFQELSKKVNALNNNFQKTFPLDFFNETTCNKTLFLKCNFSVIGKNETGNLLARDYLRMLNNCFGYG</sequence>
<proteinExistence type="predicted"/>
<organism evidence="1 2">
    <name type="scientific">Callosobruchus maculatus</name>
    <name type="common">Southern cowpea weevil</name>
    <name type="synonym">Pulse bruchid</name>
    <dbReference type="NCBI Taxonomy" id="64391"/>
    <lineage>
        <taxon>Eukaryota</taxon>
        <taxon>Metazoa</taxon>
        <taxon>Ecdysozoa</taxon>
        <taxon>Arthropoda</taxon>
        <taxon>Hexapoda</taxon>
        <taxon>Insecta</taxon>
        <taxon>Pterygota</taxon>
        <taxon>Neoptera</taxon>
        <taxon>Endopterygota</taxon>
        <taxon>Coleoptera</taxon>
        <taxon>Polyphaga</taxon>
        <taxon>Cucujiformia</taxon>
        <taxon>Chrysomeloidea</taxon>
        <taxon>Chrysomelidae</taxon>
        <taxon>Bruchinae</taxon>
        <taxon>Bruchini</taxon>
        <taxon>Callosobruchus</taxon>
    </lineage>
</organism>
<gene>
    <name evidence="1" type="ORF">CALMAC_LOCUS10351</name>
</gene>
<protein>
    <submittedName>
        <fullName evidence="1">Uncharacterized protein</fullName>
    </submittedName>
</protein>
<name>A0A653CPY0_CALMS</name>
<keyword evidence="2" id="KW-1185">Reference proteome</keyword>
<dbReference type="AlphaFoldDB" id="A0A653CPY0"/>
<dbReference type="EMBL" id="CAACVG010008278">
    <property type="protein sequence ID" value="VEN49142.1"/>
    <property type="molecule type" value="Genomic_DNA"/>
</dbReference>
<dbReference type="OrthoDB" id="5841748at2759"/>
<reference evidence="1 2" key="1">
    <citation type="submission" date="2019-01" db="EMBL/GenBank/DDBJ databases">
        <authorList>
            <person name="Sayadi A."/>
        </authorList>
    </citation>
    <scope>NUCLEOTIDE SEQUENCE [LARGE SCALE GENOMIC DNA]</scope>
</reference>
<accession>A0A653CPY0</accession>
<dbReference type="Proteomes" id="UP000410492">
    <property type="component" value="Unassembled WGS sequence"/>
</dbReference>